<dbReference type="Proteomes" id="UP001583193">
    <property type="component" value="Unassembled WGS sequence"/>
</dbReference>
<sequence length="270" mass="30898">MENETSLLDYLTDCPPPIPTMPDASSQNNVPSYTPGDLPNLTEWTDFDLKTILDDYEWLLQNTLLPQDALRESPPPWMMAESHFHYRLAEHVVPRVRRALRATFDYLEQQHGPRGRTVVSFDSGAYAGFAGAHEPELSFYAVGNNDSSRHRVPGVMRPSWQWDSSFALDPNRQGEYQAGLATLNWYMRHRAARYGFVLTDKELVAVQRMENGDLQLSTSIPWGTWGTYQNPELTMFLGLWYLGILASKDRTWNMRGQAPDISHDNQPLFS</sequence>
<evidence type="ECO:0000256" key="1">
    <source>
        <dbReference type="SAM" id="MobiDB-lite"/>
    </source>
</evidence>
<proteinExistence type="predicted"/>
<keyword evidence="3" id="KW-1185">Reference proteome</keyword>
<gene>
    <name evidence="2" type="ORF">Plec18167_006374</name>
</gene>
<comment type="caution">
    <text evidence="2">The sequence shown here is derived from an EMBL/GenBank/DDBJ whole genome shotgun (WGS) entry which is preliminary data.</text>
</comment>
<dbReference type="EMBL" id="JAVDPF010000022">
    <property type="protein sequence ID" value="KAL1873325.1"/>
    <property type="molecule type" value="Genomic_DNA"/>
</dbReference>
<reference evidence="2 3" key="1">
    <citation type="journal article" date="2024" name="IMA Fungus">
        <title>IMA Genome - F19 : A genome assembly and annotation guide to empower mycologists, including annotated draft genome sequences of Ceratocystis pirilliformis, Diaporthe australafricana, Fusarium ophioides, Paecilomyces lecythidis, and Sporothrix stenoceras.</title>
        <authorList>
            <person name="Aylward J."/>
            <person name="Wilson A.M."/>
            <person name="Visagie C.M."/>
            <person name="Spraker J."/>
            <person name="Barnes I."/>
            <person name="Buitendag C."/>
            <person name="Ceriani C."/>
            <person name="Del Mar Angel L."/>
            <person name="du Plessis D."/>
            <person name="Fuchs T."/>
            <person name="Gasser K."/>
            <person name="Kramer D."/>
            <person name="Li W."/>
            <person name="Munsamy K."/>
            <person name="Piso A."/>
            <person name="Price J.L."/>
            <person name="Sonnekus B."/>
            <person name="Thomas C."/>
            <person name="van der Nest A."/>
            <person name="van Dijk A."/>
            <person name="van Heerden A."/>
            <person name="van Vuuren N."/>
            <person name="Yilmaz N."/>
            <person name="Duong T.A."/>
            <person name="van der Merwe N.A."/>
            <person name="Wingfield M.J."/>
            <person name="Wingfield B.D."/>
        </authorList>
    </citation>
    <scope>NUCLEOTIDE SEQUENCE [LARGE SCALE GENOMIC DNA]</scope>
    <source>
        <strain evidence="2 3">CMW 18167</strain>
    </source>
</reference>
<feature type="compositionally biased region" description="Polar residues" evidence="1">
    <location>
        <begin position="23"/>
        <end position="32"/>
    </location>
</feature>
<name>A0ABR3XBJ5_9EURO</name>
<accession>A0ABR3XBJ5</accession>
<organism evidence="2 3">
    <name type="scientific">Paecilomyces lecythidis</name>
    <dbReference type="NCBI Taxonomy" id="3004212"/>
    <lineage>
        <taxon>Eukaryota</taxon>
        <taxon>Fungi</taxon>
        <taxon>Dikarya</taxon>
        <taxon>Ascomycota</taxon>
        <taxon>Pezizomycotina</taxon>
        <taxon>Eurotiomycetes</taxon>
        <taxon>Eurotiomycetidae</taxon>
        <taxon>Eurotiales</taxon>
        <taxon>Thermoascaceae</taxon>
        <taxon>Paecilomyces</taxon>
    </lineage>
</organism>
<protein>
    <submittedName>
        <fullName evidence="2">Uncharacterized protein</fullName>
    </submittedName>
</protein>
<evidence type="ECO:0000313" key="3">
    <source>
        <dbReference type="Proteomes" id="UP001583193"/>
    </source>
</evidence>
<feature type="region of interest" description="Disordered" evidence="1">
    <location>
        <begin position="14"/>
        <end position="37"/>
    </location>
</feature>
<evidence type="ECO:0000313" key="2">
    <source>
        <dbReference type="EMBL" id="KAL1873325.1"/>
    </source>
</evidence>